<dbReference type="InterPro" id="IPR051531">
    <property type="entry name" value="N-acetyltransferase"/>
</dbReference>
<gene>
    <name evidence="2" type="ORF">AU467_19960</name>
</gene>
<comment type="caution">
    <text evidence="2">The sequence shown here is derived from an EMBL/GenBank/DDBJ whole genome shotgun (WGS) entry which is preliminary data.</text>
</comment>
<dbReference type="SUPFAM" id="SSF55729">
    <property type="entry name" value="Acyl-CoA N-acyltransferases (Nat)"/>
    <property type="match status" value="1"/>
</dbReference>
<dbReference type="Gene3D" id="3.40.630.30">
    <property type="match status" value="1"/>
</dbReference>
<protein>
    <submittedName>
        <fullName evidence="2">Acetyltransferase</fullName>
    </submittedName>
</protein>
<sequence length="184" mass="20231">MAIAKETGVPILETARTVLRPHRLDDFETYVAMWADPGVTRFIGGKPRTREESWMRFLRHAGLWSLLGYGFWAIEDKATGLFIGEAGFHDLKRDIEPSIEGVPEAGWALASVAHGQGLASEVVGRIVAWGDAVFGRARTVCIIDPENGASLKVAEKNGYREILRTTYHDTPTILLERQAGGNLG</sequence>
<dbReference type="PANTHER" id="PTHR43792:SF16">
    <property type="entry name" value="N-ACETYLTRANSFERASE DOMAIN-CONTAINING PROTEIN"/>
    <property type="match status" value="1"/>
</dbReference>
<evidence type="ECO:0000313" key="2">
    <source>
        <dbReference type="EMBL" id="KUM26792.1"/>
    </source>
</evidence>
<dbReference type="AlphaFoldDB" id="A0A101KTT4"/>
<dbReference type="EMBL" id="LPWA01000102">
    <property type="protein sequence ID" value="KUM26792.1"/>
    <property type="molecule type" value="Genomic_DNA"/>
</dbReference>
<evidence type="ECO:0000259" key="1">
    <source>
        <dbReference type="PROSITE" id="PS51186"/>
    </source>
</evidence>
<dbReference type="InterPro" id="IPR016181">
    <property type="entry name" value="Acyl_CoA_acyltransferase"/>
</dbReference>
<evidence type="ECO:0000313" key="3">
    <source>
        <dbReference type="Proteomes" id="UP000053176"/>
    </source>
</evidence>
<dbReference type="PROSITE" id="PS51186">
    <property type="entry name" value="GNAT"/>
    <property type="match status" value="1"/>
</dbReference>
<accession>A0A101KTT4</accession>
<reference evidence="2 3" key="1">
    <citation type="submission" date="2015-12" db="EMBL/GenBank/DDBJ databases">
        <title>Draft genome sequence of Mesorhizobium sp. UFLA 01-765, a multitolerant efficient symbiont and plant-growth promoting strain isolated from Zn-mining soil using Leucaena leucocephala as a trap plant.</title>
        <authorList>
            <person name="Rangel W.M."/>
            <person name="Thijs S."/>
            <person name="Longatti S.M."/>
            <person name="Moreira F.M."/>
            <person name="Weyens N."/>
            <person name="Vangronsveld J."/>
            <person name="Van Hamme J.D."/>
            <person name="Bottos E.M."/>
            <person name="Rineau F."/>
        </authorList>
    </citation>
    <scope>NUCLEOTIDE SEQUENCE [LARGE SCALE GENOMIC DNA]</scope>
    <source>
        <strain evidence="2 3">UFLA 01-765</strain>
    </source>
</reference>
<dbReference type="Pfam" id="PF13302">
    <property type="entry name" value="Acetyltransf_3"/>
    <property type="match status" value="1"/>
</dbReference>
<name>A0A101KTT4_RHILI</name>
<keyword evidence="2" id="KW-0808">Transferase</keyword>
<dbReference type="Proteomes" id="UP000053176">
    <property type="component" value="Unassembled WGS sequence"/>
</dbReference>
<dbReference type="InterPro" id="IPR000182">
    <property type="entry name" value="GNAT_dom"/>
</dbReference>
<dbReference type="GO" id="GO:0016747">
    <property type="term" value="F:acyltransferase activity, transferring groups other than amino-acyl groups"/>
    <property type="evidence" value="ECO:0007669"/>
    <property type="project" value="InterPro"/>
</dbReference>
<dbReference type="OrthoDB" id="6293260at2"/>
<proteinExistence type="predicted"/>
<feature type="domain" description="N-acetyltransferase" evidence="1">
    <location>
        <begin position="17"/>
        <end position="180"/>
    </location>
</feature>
<dbReference type="PANTHER" id="PTHR43792">
    <property type="entry name" value="GNAT FAMILY, PUTATIVE (AFU_ORTHOLOGUE AFUA_3G00765)-RELATED-RELATED"/>
    <property type="match status" value="1"/>
</dbReference>
<organism evidence="2 3">
    <name type="scientific">Rhizobium loti</name>
    <name type="common">Mesorhizobium loti</name>
    <dbReference type="NCBI Taxonomy" id="381"/>
    <lineage>
        <taxon>Bacteria</taxon>
        <taxon>Pseudomonadati</taxon>
        <taxon>Pseudomonadota</taxon>
        <taxon>Alphaproteobacteria</taxon>
        <taxon>Hyphomicrobiales</taxon>
        <taxon>Phyllobacteriaceae</taxon>
        <taxon>Mesorhizobium</taxon>
    </lineage>
</organism>